<sequence>MSNIRSTDDPGVRFAKLMAELYYFMGQEMVAQLGEEKGKEAILAAVRKFGEARVKAMKEEARDLGLEAHGTETYRRVRDMPGTGWKTNPENPLEITYCPMCEAWEQFGSAGRELGYLYCQIDHVLYGGFGVRMERPLCRAKGDGACLFLLNEKG</sequence>
<accession>A0A3G1KVK6</accession>
<dbReference type="EMBL" id="CP017634">
    <property type="protein sequence ID" value="ATW26494.1"/>
    <property type="molecule type" value="Genomic_DNA"/>
</dbReference>
<gene>
    <name evidence="1" type="ORF">DCMF_18605</name>
</gene>
<protein>
    <recommendedName>
        <fullName evidence="3">L-2-amino-thiazoline-4-carboxylic acid hydrolase</fullName>
    </recommendedName>
</protein>
<dbReference type="Proteomes" id="UP000323521">
    <property type="component" value="Chromosome"/>
</dbReference>
<dbReference type="InterPro" id="IPR026002">
    <property type="entry name" value="ATC_hydrolase-like"/>
</dbReference>
<evidence type="ECO:0000313" key="1">
    <source>
        <dbReference type="EMBL" id="ATW26494.1"/>
    </source>
</evidence>
<dbReference type="Pfam" id="PF14196">
    <property type="entry name" value="ATC_hydrolase"/>
    <property type="match status" value="1"/>
</dbReference>
<dbReference type="AlphaFoldDB" id="A0A3G1KVK6"/>
<proteinExistence type="predicted"/>
<keyword evidence="2" id="KW-1185">Reference proteome</keyword>
<evidence type="ECO:0000313" key="2">
    <source>
        <dbReference type="Proteomes" id="UP000323521"/>
    </source>
</evidence>
<dbReference type="OrthoDB" id="5420534at2"/>
<organism evidence="1 2">
    <name type="scientific">Formimonas warabiya</name>
    <dbReference type="NCBI Taxonomy" id="1761012"/>
    <lineage>
        <taxon>Bacteria</taxon>
        <taxon>Bacillati</taxon>
        <taxon>Bacillota</taxon>
        <taxon>Clostridia</taxon>
        <taxon>Eubacteriales</taxon>
        <taxon>Peptococcaceae</taxon>
        <taxon>Candidatus Formimonas</taxon>
    </lineage>
</organism>
<reference evidence="1 2" key="1">
    <citation type="submission" date="2016-10" db="EMBL/GenBank/DDBJ databases">
        <title>Complete Genome Sequence of Peptococcaceae strain DCMF.</title>
        <authorList>
            <person name="Edwards R.J."/>
            <person name="Holland S.I."/>
            <person name="Deshpande N.P."/>
            <person name="Wong Y.K."/>
            <person name="Ertan H."/>
            <person name="Manefield M."/>
            <person name="Russell T.L."/>
            <person name="Lee M.J."/>
        </authorList>
    </citation>
    <scope>NUCLEOTIDE SEQUENCE [LARGE SCALE GENOMIC DNA]</scope>
    <source>
        <strain evidence="1 2">DCMF</strain>
    </source>
</reference>
<dbReference type="RefSeq" id="WP_148135806.1">
    <property type="nucleotide sequence ID" value="NZ_CP017634.1"/>
</dbReference>
<evidence type="ECO:0008006" key="3">
    <source>
        <dbReference type="Google" id="ProtNLM"/>
    </source>
</evidence>
<name>A0A3G1KVK6_FORW1</name>
<dbReference type="KEGG" id="fwa:DCMF_18605"/>